<dbReference type="Proteomes" id="UP000623129">
    <property type="component" value="Unassembled WGS sequence"/>
</dbReference>
<dbReference type="PANTHER" id="PTHR31374:SF413">
    <property type="entry name" value="AUXIN RESPONSIVE PROTEIN"/>
    <property type="match status" value="1"/>
</dbReference>
<dbReference type="EMBL" id="SWLB01000010">
    <property type="protein sequence ID" value="KAF3333715.1"/>
    <property type="molecule type" value="Genomic_DNA"/>
</dbReference>
<keyword evidence="3" id="KW-1185">Reference proteome</keyword>
<organism evidence="2 3">
    <name type="scientific">Carex littledalei</name>
    <dbReference type="NCBI Taxonomy" id="544730"/>
    <lineage>
        <taxon>Eukaryota</taxon>
        <taxon>Viridiplantae</taxon>
        <taxon>Streptophyta</taxon>
        <taxon>Embryophyta</taxon>
        <taxon>Tracheophyta</taxon>
        <taxon>Spermatophyta</taxon>
        <taxon>Magnoliopsida</taxon>
        <taxon>Liliopsida</taxon>
        <taxon>Poales</taxon>
        <taxon>Cyperaceae</taxon>
        <taxon>Cyperoideae</taxon>
        <taxon>Cariceae</taxon>
        <taxon>Carex</taxon>
        <taxon>Carex subgen. Euthyceras</taxon>
    </lineage>
</organism>
<comment type="similarity">
    <text evidence="1">Belongs to the ARG7 family.</text>
</comment>
<dbReference type="OrthoDB" id="838391at2759"/>
<dbReference type="InterPro" id="IPR003676">
    <property type="entry name" value="SAUR_fam"/>
</dbReference>
<dbReference type="AlphaFoldDB" id="A0A833QVM5"/>
<protein>
    <submittedName>
        <fullName evidence="2">Auxin-responsive protein SAUR71</fullName>
    </submittedName>
</protein>
<name>A0A833QVM5_9POAL</name>
<evidence type="ECO:0000256" key="1">
    <source>
        <dbReference type="ARBA" id="ARBA00006974"/>
    </source>
</evidence>
<reference evidence="2" key="1">
    <citation type="submission" date="2020-01" db="EMBL/GenBank/DDBJ databases">
        <title>Genome sequence of Kobresia littledalei, the first chromosome-level genome in the family Cyperaceae.</title>
        <authorList>
            <person name="Qu G."/>
        </authorList>
    </citation>
    <scope>NUCLEOTIDE SEQUENCE</scope>
    <source>
        <strain evidence="2">C.B.Clarke</strain>
        <tissue evidence="2">Leaf</tissue>
    </source>
</reference>
<accession>A0A833QVM5</accession>
<dbReference type="GO" id="GO:0009733">
    <property type="term" value="P:response to auxin"/>
    <property type="evidence" value="ECO:0007669"/>
    <property type="project" value="InterPro"/>
</dbReference>
<comment type="caution">
    <text evidence="2">The sequence shown here is derived from an EMBL/GenBank/DDBJ whole genome shotgun (WGS) entry which is preliminary data.</text>
</comment>
<dbReference type="Pfam" id="PF02519">
    <property type="entry name" value="Auxin_inducible"/>
    <property type="match status" value="1"/>
</dbReference>
<evidence type="ECO:0000313" key="2">
    <source>
        <dbReference type="EMBL" id="KAF3333715.1"/>
    </source>
</evidence>
<proteinExistence type="inferred from homology"/>
<evidence type="ECO:0000313" key="3">
    <source>
        <dbReference type="Proteomes" id="UP000623129"/>
    </source>
</evidence>
<sequence length="99" mass="11477">MVNWMRKERDVSPCYTRLTDENGYKNKVPKGYVPMIVGGNETWEEEEMFLVHVNHLREPCIAALLDLAAEQFGYQQGVLRVPCDVHSFRHTINLISQGR</sequence>
<gene>
    <name evidence="2" type="ORF">FCM35_KLT01406</name>
</gene>
<dbReference type="PANTHER" id="PTHR31374">
    <property type="entry name" value="AUXIN-INDUCED PROTEIN-LIKE-RELATED"/>
    <property type="match status" value="1"/>
</dbReference>